<sequence>MAEERAFSWDEEIEAVENEFVDIPAGDYDFKITNFERGYFEGSEKMPACNEAKITYEVNVNGQKGRIKQNLFLHSKSQWQLTGFARAIGHMKKGDDKFTIRWNEVLGATGRFKIKLREYNGKTYPNVDRFYDKEESGKEWTQGAF</sequence>
<reference evidence="1" key="1">
    <citation type="journal article" date="2021" name="Proc. Natl. Acad. Sci. U.S.A.">
        <title>A Catalog of Tens of Thousands of Viruses from Human Metagenomes Reveals Hidden Associations with Chronic Diseases.</title>
        <authorList>
            <person name="Tisza M.J."/>
            <person name="Buck C.B."/>
        </authorList>
    </citation>
    <scope>NUCLEOTIDE SEQUENCE</scope>
    <source>
        <strain evidence="1">Ct1NJ1</strain>
    </source>
</reference>
<name>A0A8S5RQS2_9CAUD</name>
<protein>
    <recommendedName>
        <fullName evidence="2">DUF669 domain-containing protein</fullName>
    </recommendedName>
</protein>
<organism evidence="1">
    <name type="scientific">Siphoviridae sp. ct1NJ1</name>
    <dbReference type="NCBI Taxonomy" id="2827557"/>
    <lineage>
        <taxon>Viruses</taxon>
        <taxon>Duplodnaviria</taxon>
        <taxon>Heunggongvirae</taxon>
        <taxon>Uroviricota</taxon>
        <taxon>Caudoviricetes</taxon>
    </lineage>
</organism>
<dbReference type="EMBL" id="BK057790">
    <property type="protein sequence ID" value="DAE91848.1"/>
    <property type="molecule type" value="Genomic_DNA"/>
</dbReference>
<accession>A0A8S5RQS2</accession>
<evidence type="ECO:0000313" key="1">
    <source>
        <dbReference type="EMBL" id="DAE91848.1"/>
    </source>
</evidence>
<evidence type="ECO:0008006" key="2">
    <source>
        <dbReference type="Google" id="ProtNLM"/>
    </source>
</evidence>
<proteinExistence type="predicted"/>